<reference evidence="1" key="1">
    <citation type="journal article" date="2020" name="Stud. Mycol.">
        <title>101 Dothideomycetes genomes: a test case for predicting lifestyles and emergence of pathogens.</title>
        <authorList>
            <person name="Haridas S."/>
            <person name="Albert R."/>
            <person name="Binder M."/>
            <person name="Bloem J."/>
            <person name="Labutti K."/>
            <person name="Salamov A."/>
            <person name="Andreopoulos B."/>
            <person name="Baker S."/>
            <person name="Barry K."/>
            <person name="Bills G."/>
            <person name="Bluhm B."/>
            <person name="Cannon C."/>
            <person name="Castanera R."/>
            <person name="Culley D."/>
            <person name="Daum C."/>
            <person name="Ezra D."/>
            <person name="Gonzalez J."/>
            <person name="Henrissat B."/>
            <person name="Kuo A."/>
            <person name="Liang C."/>
            <person name="Lipzen A."/>
            <person name="Lutzoni F."/>
            <person name="Magnuson J."/>
            <person name="Mondo S."/>
            <person name="Nolan M."/>
            <person name="Ohm R."/>
            <person name="Pangilinan J."/>
            <person name="Park H.-J."/>
            <person name="Ramirez L."/>
            <person name="Alfaro M."/>
            <person name="Sun H."/>
            <person name="Tritt A."/>
            <person name="Yoshinaga Y."/>
            <person name="Zwiers L.-H."/>
            <person name="Turgeon B."/>
            <person name="Goodwin S."/>
            <person name="Spatafora J."/>
            <person name="Crous P."/>
            <person name="Grigoriev I."/>
        </authorList>
    </citation>
    <scope>NUCLEOTIDE SEQUENCE</scope>
    <source>
        <strain evidence="1">HMLAC05119</strain>
    </source>
</reference>
<dbReference type="Proteomes" id="UP000800096">
    <property type="component" value="Unassembled WGS sequence"/>
</dbReference>
<protein>
    <submittedName>
        <fullName evidence="1">Uncharacterized protein</fullName>
    </submittedName>
</protein>
<gene>
    <name evidence="1" type="ORF">BDU57DRAFT_553576</name>
</gene>
<dbReference type="AlphaFoldDB" id="A0A6A5R056"/>
<organism evidence="1 2">
    <name type="scientific">Ampelomyces quisqualis</name>
    <name type="common">Powdery mildew agent</name>
    <dbReference type="NCBI Taxonomy" id="50730"/>
    <lineage>
        <taxon>Eukaryota</taxon>
        <taxon>Fungi</taxon>
        <taxon>Dikarya</taxon>
        <taxon>Ascomycota</taxon>
        <taxon>Pezizomycotina</taxon>
        <taxon>Dothideomycetes</taxon>
        <taxon>Pleosporomycetidae</taxon>
        <taxon>Pleosporales</taxon>
        <taxon>Pleosporineae</taxon>
        <taxon>Phaeosphaeriaceae</taxon>
        <taxon>Ampelomyces</taxon>
    </lineage>
</organism>
<name>A0A6A5R056_AMPQU</name>
<dbReference type="OrthoDB" id="2140489at2759"/>
<proteinExistence type="predicted"/>
<sequence>MAPGTDIQSVRPEEAAFADITTLSSKEPVVSITSVPATPEIPTPEAGLDHTLVLHPSLVTTDFELLRFHAAAFDQLPKANFNTTSTKEHTTTGIETSTANITAKTEYSTNLISSPYNNPGHYLSLPTLPLPSLLFAKALTSLQPLTPAYATVHYPTALNFSHVLGTLRSLLPANYIFPETTFYAVCFQSKLKPGVDHEWLYKLDYEAHREACESGGLLKYWFGKADMLGQRTNLATCFWHSREHAHKGGRGPWHAKARKAGREMYEFFSFRGWAFVVKEGAVEWTCEEWEE</sequence>
<evidence type="ECO:0000313" key="2">
    <source>
        <dbReference type="Proteomes" id="UP000800096"/>
    </source>
</evidence>
<dbReference type="PANTHER" id="PTHR36986:SF1">
    <property type="entry name" value="UPF0643 PROTEIN PB2B2.08"/>
    <property type="match status" value="1"/>
</dbReference>
<dbReference type="PANTHER" id="PTHR36986">
    <property type="entry name" value="UPF0643 PROTEIN PB2B2.08"/>
    <property type="match status" value="1"/>
</dbReference>
<evidence type="ECO:0000313" key="1">
    <source>
        <dbReference type="EMBL" id="KAF1921425.1"/>
    </source>
</evidence>
<keyword evidence="2" id="KW-1185">Reference proteome</keyword>
<dbReference type="EMBL" id="ML979132">
    <property type="protein sequence ID" value="KAF1921425.1"/>
    <property type="molecule type" value="Genomic_DNA"/>
</dbReference>
<accession>A0A6A5R056</accession>